<dbReference type="PANTHER" id="PTHR30435">
    <property type="entry name" value="FLAGELLAR PROTEIN"/>
    <property type="match status" value="1"/>
</dbReference>
<keyword evidence="7" id="KW-0969">Cilium</keyword>
<name>A0ABU5MTL3_9BACT</name>
<evidence type="ECO:0000256" key="2">
    <source>
        <dbReference type="ARBA" id="ARBA00009677"/>
    </source>
</evidence>
<evidence type="ECO:0000259" key="5">
    <source>
        <dbReference type="Pfam" id="PF06429"/>
    </source>
</evidence>
<dbReference type="Pfam" id="PF06429">
    <property type="entry name" value="Flg_bbr_C"/>
    <property type="match status" value="1"/>
</dbReference>
<dbReference type="InterPro" id="IPR010930">
    <property type="entry name" value="Flg_bb/hook_C_dom"/>
</dbReference>
<feature type="domain" description="Flagellar hook protein FlgE/F/G-like D1" evidence="6">
    <location>
        <begin position="82"/>
        <end position="143"/>
    </location>
</feature>
<keyword evidence="7" id="KW-0966">Cell projection</keyword>
<evidence type="ECO:0000313" key="8">
    <source>
        <dbReference type="Proteomes" id="UP001290861"/>
    </source>
</evidence>
<evidence type="ECO:0000256" key="4">
    <source>
        <dbReference type="RuleBase" id="RU362116"/>
    </source>
</evidence>
<sequence length="238" mass="25703">MNSGFYNAAIQMATGSVQDMEVHTENLANSTMPGYKRLESSHTVFADVLDSQVGAAKEPTNPISVNHNQGALRSTERSLDFAIEGDGFFVVSDGGQDYLTRNGSFRVSADGTIVNSLGMAVQTSTGDLRIPPGQNAAQLVIDDKLNLRAGNKVIGTLKIESVEDISALDQAGTTLFVNNGVETVDPECKVLNGYLEQSNTAIFEEMVGMMTTMRNYEACQKMLQTVDDAEEKMMSKLV</sequence>
<keyword evidence="3 4" id="KW-0975">Bacterial flagellum</keyword>
<protein>
    <submittedName>
        <fullName evidence="7">Flagellar hook basal-body protein</fullName>
    </submittedName>
</protein>
<dbReference type="PANTHER" id="PTHR30435:SF19">
    <property type="entry name" value="FLAGELLAR BASAL-BODY ROD PROTEIN FLGG"/>
    <property type="match status" value="1"/>
</dbReference>
<proteinExistence type="inferred from homology"/>
<evidence type="ECO:0000259" key="6">
    <source>
        <dbReference type="Pfam" id="PF22692"/>
    </source>
</evidence>
<dbReference type="NCBIfam" id="TIGR03506">
    <property type="entry name" value="FlgEFG_subfam"/>
    <property type="match status" value="1"/>
</dbReference>
<comment type="similarity">
    <text evidence="2 4">Belongs to the flagella basal body rod proteins family.</text>
</comment>
<accession>A0ABU5MTL3</accession>
<keyword evidence="7" id="KW-0282">Flagellum</keyword>
<evidence type="ECO:0000256" key="1">
    <source>
        <dbReference type="ARBA" id="ARBA00004117"/>
    </source>
</evidence>
<dbReference type="InterPro" id="IPR037925">
    <property type="entry name" value="FlgE/F/G-like"/>
</dbReference>
<dbReference type="SUPFAM" id="SSF117143">
    <property type="entry name" value="Flagellar hook protein flgE"/>
    <property type="match status" value="1"/>
</dbReference>
<comment type="caution">
    <text evidence="7">The sequence shown here is derived from an EMBL/GenBank/DDBJ whole genome shotgun (WGS) entry which is preliminary data.</text>
</comment>
<evidence type="ECO:0000313" key="7">
    <source>
        <dbReference type="EMBL" id="MDZ8117296.1"/>
    </source>
</evidence>
<dbReference type="EMBL" id="JARVCO010000002">
    <property type="protein sequence ID" value="MDZ8117296.1"/>
    <property type="molecule type" value="Genomic_DNA"/>
</dbReference>
<organism evidence="7 8">
    <name type="scientific">Pontiella agarivorans</name>
    <dbReference type="NCBI Taxonomy" id="3038953"/>
    <lineage>
        <taxon>Bacteria</taxon>
        <taxon>Pseudomonadati</taxon>
        <taxon>Kiritimatiellota</taxon>
        <taxon>Kiritimatiellia</taxon>
        <taxon>Kiritimatiellales</taxon>
        <taxon>Pontiellaceae</taxon>
        <taxon>Pontiella</taxon>
    </lineage>
</organism>
<dbReference type="Pfam" id="PF22692">
    <property type="entry name" value="LlgE_F_G_D1"/>
    <property type="match status" value="1"/>
</dbReference>
<reference evidence="7 8" key="1">
    <citation type="journal article" date="2024" name="Appl. Environ. Microbiol.">
        <title>Pontiella agarivorans sp. nov., a novel marine anaerobic bacterium capable of degrading macroalgal polysaccharides and fixing nitrogen.</title>
        <authorList>
            <person name="Liu N."/>
            <person name="Kivenson V."/>
            <person name="Peng X."/>
            <person name="Cui Z."/>
            <person name="Lankiewicz T.S."/>
            <person name="Gosselin K.M."/>
            <person name="English C.J."/>
            <person name="Blair E.M."/>
            <person name="O'Malley M.A."/>
            <person name="Valentine D.L."/>
        </authorList>
    </citation>
    <scope>NUCLEOTIDE SEQUENCE [LARGE SCALE GENOMIC DNA]</scope>
    <source>
        <strain evidence="7 8">NLcol2</strain>
    </source>
</reference>
<comment type="subcellular location">
    <subcellularLocation>
        <location evidence="1 4">Bacterial flagellum basal body</location>
    </subcellularLocation>
</comment>
<dbReference type="Proteomes" id="UP001290861">
    <property type="component" value="Unassembled WGS sequence"/>
</dbReference>
<dbReference type="InterPro" id="IPR020013">
    <property type="entry name" value="Flagellar_FlgE/F/G"/>
</dbReference>
<keyword evidence="8" id="KW-1185">Reference proteome</keyword>
<gene>
    <name evidence="7" type="ORF">P9H32_01545</name>
</gene>
<evidence type="ECO:0000256" key="3">
    <source>
        <dbReference type="ARBA" id="ARBA00023143"/>
    </source>
</evidence>
<dbReference type="RefSeq" id="WP_322607097.1">
    <property type="nucleotide sequence ID" value="NZ_JARVCO010000002.1"/>
</dbReference>
<feature type="domain" description="Flagellar basal-body/hook protein C-terminal" evidence="5">
    <location>
        <begin position="192"/>
        <end position="233"/>
    </location>
</feature>
<dbReference type="InterPro" id="IPR053967">
    <property type="entry name" value="LlgE_F_G-like_D1"/>
</dbReference>